<evidence type="ECO:0000256" key="8">
    <source>
        <dbReference type="ARBA" id="ARBA00022792"/>
    </source>
</evidence>
<dbReference type="EMBL" id="HBUF01340877">
    <property type="protein sequence ID" value="CAG6703206.1"/>
    <property type="molecule type" value="Transcribed_RNA"/>
</dbReference>
<keyword evidence="8" id="KW-0999">Mitochondrion inner membrane</keyword>
<dbReference type="EMBL" id="HBUF01594369">
    <property type="protein sequence ID" value="CAG6774296.1"/>
    <property type="molecule type" value="Transcribed_RNA"/>
</dbReference>
<evidence type="ECO:0000256" key="1">
    <source>
        <dbReference type="ARBA" id="ARBA00003195"/>
    </source>
</evidence>
<protein>
    <recommendedName>
        <fullName evidence="5">NADH dehydrogenase [ubiquinone] 1 alpha subcomplex subunit 7</fullName>
    </recommendedName>
    <alternativeName>
        <fullName evidence="14">Complex I-B14.5a</fullName>
    </alternativeName>
    <alternativeName>
        <fullName evidence="13">NADH-ubiquinone oxidoreductase subunit B14.5a</fullName>
    </alternativeName>
</protein>
<evidence type="ECO:0000256" key="4">
    <source>
        <dbReference type="ARBA" id="ARBA00011533"/>
    </source>
</evidence>
<evidence type="ECO:0000256" key="2">
    <source>
        <dbReference type="ARBA" id="ARBA00004443"/>
    </source>
</evidence>
<dbReference type="EMBL" id="HBUF01594370">
    <property type="protein sequence ID" value="CAG6774297.1"/>
    <property type="molecule type" value="Transcribed_RNA"/>
</dbReference>
<dbReference type="EMBL" id="HBUF01059069">
    <property type="protein sequence ID" value="CAG6625117.1"/>
    <property type="molecule type" value="Transcribed_RNA"/>
</dbReference>
<dbReference type="PANTHER" id="PTHR12485">
    <property type="entry name" value="NADH-UBIQUINONE OXIDOREDUCTASE SUBUNIT B"/>
    <property type="match status" value="1"/>
</dbReference>
<dbReference type="GO" id="GO:0005743">
    <property type="term" value="C:mitochondrial inner membrane"/>
    <property type="evidence" value="ECO:0007669"/>
    <property type="project" value="UniProtKB-SubCell"/>
</dbReference>
<dbReference type="InterPro" id="IPR009947">
    <property type="entry name" value="NDUA7"/>
</dbReference>
<dbReference type="EMBL" id="HBUF01340875">
    <property type="protein sequence ID" value="CAG6703204.1"/>
    <property type="molecule type" value="Transcribed_RNA"/>
</dbReference>
<dbReference type="EMBL" id="HBUF01259866">
    <property type="protein sequence ID" value="CAG6682590.1"/>
    <property type="molecule type" value="Transcribed_RNA"/>
</dbReference>
<evidence type="ECO:0000256" key="11">
    <source>
        <dbReference type="ARBA" id="ARBA00023128"/>
    </source>
</evidence>
<dbReference type="EMBL" id="HBUF01340876">
    <property type="protein sequence ID" value="CAG6703205.1"/>
    <property type="molecule type" value="Transcribed_RNA"/>
</dbReference>
<evidence type="ECO:0000256" key="14">
    <source>
        <dbReference type="ARBA" id="ARBA00033401"/>
    </source>
</evidence>
<dbReference type="GO" id="GO:0006120">
    <property type="term" value="P:mitochondrial electron transport, NADH to ubiquinone"/>
    <property type="evidence" value="ECO:0007669"/>
    <property type="project" value="TreeGrafter"/>
</dbReference>
<dbReference type="EMBL" id="HBUF01059068">
    <property type="protein sequence ID" value="CAG6625111.1"/>
    <property type="molecule type" value="Transcribed_RNA"/>
</dbReference>
<dbReference type="EMBL" id="HBUF01059077">
    <property type="protein sequence ID" value="CAG6625156.1"/>
    <property type="molecule type" value="Transcribed_RNA"/>
</dbReference>
<dbReference type="AlphaFoldDB" id="A0A8D8Q4W7"/>
<dbReference type="EMBL" id="HBUF01340878">
    <property type="protein sequence ID" value="CAG6703207.1"/>
    <property type="molecule type" value="Transcribed_RNA"/>
</dbReference>
<dbReference type="PANTHER" id="PTHR12485:SF1">
    <property type="entry name" value="NADH DEHYDROGENASE [UBIQUINONE] 1 ALPHA SUBCOMPLEX SUBUNIT 7"/>
    <property type="match status" value="1"/>
</dbReference>
<comment type="subcellular location">
    <subcellularLocation>
        <location evidence="2">Mitochondrion inner membrane</location>
        <topology evidence="2">Peripheral membrane protein</topology>
        <orientation evidence="2">Matrix side</orientation>
    </subcellularLocation>
</comment>
<dbReference type="EMBL" id="HBUF01059074">
    <property type="protein sequence ID" value="CAG6625138.1"/>
    <property type="molecule type" value="Transcribed_RNA"/>
</dbReference>
<dbReference type="EMBL" id="HBUF01059070">
    <property type="protein sequence ID" value="CAG6625123.1"/>
    <property type="molecule type" value="Transcribed_RNA"/>
</dbReference>
<keyword evidence="10" id="KW-0007">Acetylation</keyword>
<dbReference type="Pfam" id="PF07347">
    <property type="entry name" value="CI-B14_5a"/>
    <property type="match status" value="1"/>
</dbReference>
<comment type="function">
    <text evidence="1">Accessory subunit of the mitochondrial membrane respiratory chain NADH dehydrogenase (Complex I), that is believed not to be involved in catalysis. Complex I functions in the transfer of electrons from NADH to the respiratory chain. The immediate electron acceptor for the enzyme is believed to be ubiquinone.</text>
</comment>
<keyword evidence="7" id="KW-0679">Respiratory chain</keyword>
<evidence type="ECO:0000256" key="7">
    <source>
        <dbReference type="ARBA" id="ARBA00022660"/>
    </source>
</evidence>
<dbReference type="EMBL" id="HBUF01340879">
    <property type="protein sequence ID" value="CAG6703208.1"/>
    <property type="molecule type" value="Transcribed_RNA"/>
</dbReference>
<dbReference type="EMBL" id="HBUF01594371">
    <property type="protein sequence ID" value="CAG6774298.1"/>
    <property type="molecule type" value="Transcribed_RNA"/>
</dbReference>
<evidence type="ECO:0000313" key="15">
    <source>
        <dbReference type="EMBL" id="CAG6625150.1"/>
    </source>
</evidence>
<keyword evidence="6" id="KW-0813">Transport</keyword>
<organism evidence="15">
    <name type="scientific">Cacopsylla melanoneura</name>
    <dbReference type="NCBI Taxonomy" id="428564"/>
    <lineage>
        <taxon>Eukaryota</taxon>
        <taxon>Metazoa</taxon>
        <taxon>Ecdysozoa</taxon>
        <taxon>Arthropoda</taxon>
        <taxon>Hexapoda</taxon>
        <taxon>Insecta</taxon>
        <taxon>Pterygota</taxon>
        <taxon>Neoptera</taxon>
        <taxon>Paraneoptera</taxon>
        <taxon>Hemiptera</taxon>
        <taxon>Sternorrhyncha</taxon>
        <taxon>Psylloidea</taxon>
        <taxon>Psyllidae</taxon>
        <taxon>Psyllinae</taxon>
        <taxon>Cacopsylla</taxon>
    </lineage>
</organism>
<keyword evidence="12" id="KW-0472">Membrane</keyword>
<dbReference type="EMBL" id="HBUF01059075">
    <property type="protein sequence ID" value="CAG6625144.1"/>
    <property type="molecule type" value="Transcribed_RNA"/>
</dbReference>
<reference evidence="15" key="1">
    <citation type="submission" date="2021-05" db="EMBL/GenBank/DDBJ databases">
        <authorList>
            <person name="Alioto T."/>
            <person name="Alioto T."/>
            <person name="Gomez Garrido J."/>
        </authorList>
    </citation>
    <scope>NUCLEOTIDE SEQUENCE</scope>
</reference>
<comment type="subunit">
    <text evidence="4">Complex I is composed of 45 different subunits.</text>
</comment>
<evidence type="ECO:0000256" key="9">
    <source>
        <dbReference type="ARBA" id="ARBA00022982"/>
    </source>
</evidence>
<evidence type="ECO:0000256" key="6">
    <source>
        <dbReference type="ARBA" id="ARBA00022448"/>
    </source>
</evidence>
<dbReference type="EMBL" id="HBUF01594372">
    <property type="protein sequence ID" value="CAG6774299.1"/>
    <property type="molecule type" value="Transcribed_RNA"/>
</dbReference>
<evidence type="ECO:0000256" key="10">
    <source>
        <dbReference type="ARBA" id="ARBA00022990"/>
    </source>
</evidence>
<keyword evidence="11" id="KW-0496">Mitochondrion</keyword>
<keyword evidence="9" id="KW-0249">Electron transport</keyword>
<proteinExistence type="inferred from homology"/>
<dbReference type="EMBL" id="HBUF01259867">
    <property type="protein sequence ID" value="CAG6682591.1"/>
    <property type="molecule type" value="Transcribed_RNA"/>
</dbReference>
<keyword evidence="15" id="KW-0830">Ubiquinone</keyword>
<name>A0A8D8Q4W7_9HEMI</name>
<dbReference type="EMBL" id="HBUF01059078">
    <property type="protein sequence ID" value="CAG6625162.1"/>
    <property type="molecule type" value="Transcribed_RNA"/>
</dbReference>
<evidence type="ECO:0000256" key="12">
    <source>
        <dbReference type="ARBA" id="ARBA00023136"/>
    </source>
</evidence>
<evidence type="ECO:0000256" key="3">
    <source>
        <dbReference type="ARBA" id="ARBA00005482"/>
    </source>
</evidence>
<dbReference type="EMBL" id="HBUF01059076">
    <property type="protein sequence ID" value="CAG6625150.1"/>
    <property type="molecule type" value="Transcribed_RNA"/>
</dbReference>
<comment type="similarity">
    <text evidence="3">Belongs to the complex I NDUFA7 subunit family.</text>
</comment>
<dbReference type="EMBL" id="HBUF01059071">
    <property type="protein sequence ID" value="CAG6625129.1"/>
    <property type="molecule type" value="Transcribed_RNA"/>
</dbReference>
<sequence>MGKVTPRDVTPVIQILRQVMLGRRYKVIEDNPLRFQDHNIVARTQPLPNLPEGPHHILSANYYCSRDGSHEVKPPASLYLANAAQKQIGDSKTSEHKLRTPGLLYNWDTHKY</sequence>
<evidence type="ECO:0000256" key="13">
    <source>
        <dbReference type="ARBA" id="ARBA00030360"/>
    </source>
</evidence>
<accession>A0A8D8Q4W7</accession>
<evidence type="ECO:0000256" key="5">
    <source>
        <dbReference type="ARBA" id="ARBA00016383"/>
    </source>
</evidence>